<reference evidence="2 3" key="1">
    <citation type="journal article" date="2024" name="J Genomics">
        <title>Draft genome sequencing and assembly of Favolaschia claudopus CIRM-BRFM 2984 isolated from oak limbs.</title>
        <authorList>
            <person name="Navarro D."/>
            <person name="Drula E."/>
            <person name="Chaduli D."/>
            <person name="Cazenave R."/>
            <person name="Ahrendt S."/>
            <person name="Wang J."/>
            <person name="Lipzen A."/>
            <person name="Daum C."/>
            <person name="Barry K."/>
            <person name="Grigoriev I.V."/>
            <person name="Favel A."/>
            <person name="Rosso M.N."/>
            <person name="Martin F."/>
        </authorList>
    </citation>
    <scope>NUCLEOTIDE SEQUENCE [LARGE SCALE GENOMIC DNA]</scope>
    <source>
        <strain evidence="2 3">CIRM-BRFM 2984</strain>
    </source>
</reference>
<dbReference type="SUPFAM" id="SSF54928">
    <property type="entry name" value="RNA-binding domain, RBD"/>
    <property type="match status" value="1"/>
</dbReference>
<dbReference type="PANTHER" id="PTHR10300:SF14">
    <property type="entry name" value="PROTEIN SARAH"/>
    <property type="match status" value="1"/>
</dbReference>
<name>A0AAW0BFG0_9AGAR</name>
<dbReference type="PANTHER" id="PTHR10300">
    <property type="entry name" value="CALCIPRESSIN"/>
    <property type="match status" value="1"/>
</dbReference>
<dbReference type="GO" id="GO:0019722">
    <property type="term" value="P:calcium-mediated signaling"/>
    <property type="evidence" value="ECO:0007669"/>
    <property type="project" value="InterPro"/>
</dbReference>
<keyword evidence="3" id="KW-1185">Reference proteome</keyword>
<dbReference type="GO" id="GO:0008597">
    <property type="term" value="F:calcium-dependent protein serine/threonine phosphatase regulator activity"/>
    <property type="evidence" value="ECO:0007669"/>
    <property type="project" value="TreeGrafter"/>
</dbReference>
<dbReference type="AlphaFoldDB" id="A0AAW0BFG0"/>
<dbReference type="InterPro" id="IPR012677">
    <property type="entry name" value="Nucleotide-bd_a/b_plait_sf"/>
</dbReference>
<dbReference type="GO" id="GO:0005737">
    <property type="term" value="C:cytoplasm"/>
    <property type="evidence" value="ECO:0007669"/>
    <property type="project" value="TreeGrafter"/>
</dbReference>
<dbReference type="Gene3D" id="3.30.70.330">
    <property type="match status" value="1"/>
</dbReference>
<protein>
    <submittedName>
        <fullName evidence="2">Calcipressin</fullName>
    </submittedName>
</protein>
<dbReference type="Proteomes" id="UP001362999">
    <property type="component" value="Unassembled WGS sequence"/>
</dbReference>
<evidence type="ECO:0000313" key="3">
    <source>
        <dbReference type="Proteomes" id="UP001362999"/>
    </source>
</evidence>
<comment type="similarity">
    <text evidence="1">Belongs to the RCAN family.</text>
</comment>
<sequence length="241" mass="26553">MAISYFISFSALASPASPIDAQKTNTLAITSIPKEFFAQPLLLNVLQSHFASYGRINRWVPLPGFGRIIVVYTHEDNAEEAKIRCDPIILEQTQDRSQITLRVYRADPNPLLPTDTDDVVPEANYLRPPEVEKNFLISPPGSPPIGWEPIREDPPNATPLAEDLVAALQKLQLREKHRSGIEVLIEPEEGDAGVGICVQDCDADDEDSSDEEGWVYGESAPARAKWRPVATALPPMAMKAA</sequence>
<dbReference type="InterPro" id="IPR006931">
    <property type="entry name" value="Calcipressin"/>
</dbReference>
<evidence type="ECO:0000313" key="2">
    <source>
        <dbReference type="EMBL" id="KAK7024029.1"/>
    </source>
</evidence>
<dbReference type="Pfam" id="PF04847">
    <property type="entry name" value="Calcipressin"/>
    <property type="match status" value="1"/>
</dbReference>
<gene>
    <name evidence="2" type="ORF">R3P38DRAFT_2956044</name>
</gene>
<dbReference type="CDD" id="cd12434">
    <property type="entry name" value="RRM_RCAN_like"/>
    <property type="match status" value="1"/>
</dbReference>
<accession>A0AAW0BFG0</accession>
<dbReference type="GO" id="GO:0005634">
    <property type="term" value="C:nucleus"/>
    <property type="evidence" value="ECO:0007669"/>
    <property type="project" value="TreeGrafter"/>
</dbReference>
<dbReference type="InterPro" id="IPR035979">
    <property type="entry name" value="RBD_domain_sf"/>
</dbReference>
<organism evidence="2 3">
    <name type="scientific">Favolaschia claudopus</name>
    <dbReference type="NCBI Taxonomy" id="2862362"/>
    <lineage>
        <taxon>Eukaryota</taxon>
        <taxon>Fungi</taxon>
        <taxon>Dikarya</taxon>
        <taxon>Basidiomycota</taxon>
        <taxon>Agaricomycotina</taxon>
        <taxon>Agaricomycetes</taxon>
        <taxon>Agaricomycetidae</taxon>
        <taxon>Agaricales</taxon>
        <taxon>Marasmiineae</taxon>
        <taxon>Mycenaceae</taxon>
        <taxon>Favolaschia</taxon>
    </lineage>
</organism>
<dbReference type="GO" id="GO:0003676">
    <property type="term" value="F:nucleic acid binding"/>
    <property type="evidence" value="ECO:0007669"/>
    <property type="project" value="InterPro"/>
</dbReference>
<comment type="caution">
    <text evidence="2">The sequence shown here is derived from an EMBL/GenBank/DDBJ whole genome shotgun (WGS) entry which is preliminary data.</text>
</comment>
<proteinExistence type="inferred from homology"/>
<evidence type="ECO:0000256" key="1">
    <source>
        <dbReference type="ARBA" id="ARBA00008209"/>
    </source>
</evidence>
<dbReference type="EMBL" id="JAWWNJ010000035">
    <property type="protein sequence ID" value="KAK7024029.1"/>
    <property type="molecule type" value="Genomic_DNA"/>
</dbReference>